<protein>
    <submittedName>
        <fullName evidence="1">Uncharacterized protein</fullName>
    </submittedName>
</protein>
<evidence type="ECO:0000313" key="1">
    <source>
        <dbReference type="EMBL" id="MPN36845.1"/>
    </source>
</evidence>
<organism evidence="1">
    <name type="scientific">bioreactor metagenome</name>
    <dbReference type="NCBI Taxonomy" id="1076179"/>
    <lineage>
        <taxon>unclassified sequences</taxon>
        <taxon>metagenomes</taxon>
        <taxon>ecological metagenomes</taxon>
    </lineage>
</organism>
<comment type="caution">
    <text evidence="1">The sequence shown here is derived from an EMBL/GenBank/DDBJ whole genome shotgun (WGS) entry which is preliminary data.</text>
</comment>
<dbReference type="EMBL" id="VSSQ01091216">
    <property type="protein sequence ID" value="MPN36845.1"/>
    <property type="molecule type" value="Genomic_DNA"/>
</dbReference>
<sequence>MNFHFIIHIFGIKGTFCQMFTYRRPVTFRIFMEEKQSFRHVPIIQPFGIKQCCHNLLVSSFTAHCLCPLGVQAFACLVQGNKECKFCQLCKKCFFESSDRRFIIRIHECIQIFKHATGSTRYRYKFGHDLLCFQVIMPCFQVNLFHFSGYTHDPIFRRSCSDNRQIRESGVEVM</sequence>
<gene>
    <name evidence="1" type="ORF">SDC9_184357</name>
</gene>
<dbReference type="AlphaFoldDB" id="A0A645HCT3"/>
<name>A0A645HCT3_9ZZZZ</name>
<accession>A0A645HCT3</accession>
<reference evidence="1" key="1">
    <citation type="submission" date="2019-08" db="EMBL/GenBank/DDBJ databases">
        <authorList>
            <person name="Kucharzyk K."/>
            <person name="Murdoch R.W."/>
            <person name="Higgins S."/>
            <person name="Loffler F."/>
        </authorList>
    </citation>
    <scope>NUCLEOTIDE SEQUENCE</scope>
</reference>
<proteinExistence type="predicted"/>